<proteinExistence type="predicted"/>
<dbReference type="SUPFAM" id="SSF81383">
    <property type="entry name" value="F-box domain"/>
    <property type="match status" value="1"/>
</dbReference>
<keyword evidence="3" id="KW-1185">Reference proteome</keyword>
<dbReference type="PROSITE" id="PS50181">
    <property type="entry name" value="FBOX"/>
    <property type="match status" value="1"/>
</dbReference>
<dbReference type="InterPro" id="IPR001810">
    <property type="entry name" value="F-box_dom"/>
</dbReference>
<evidence type="ECO:0000313" key="2">
    <source>
        <dbReference type="EMBL" id="CAL1401452.1"/>
    </source>
</evidence>
<dbReference type="InterPro" id="IPR036047">
    <property type="entry name" value="F-box-like_dom_sf"/>
</dbReference>
<dbReference type="SUPFAM" id="SSF52047">
    <property type="entry name" value="RNI-like"/>
    <property type="match status" value="1"/>
</dbReference>
<dbReference type="InterPro" id="IPR053781">
    <property type="entry name" value="F-box_AtFBL13-like"/>
</dbReference>
<gene>
    <name evidence="2" type="ORF">LTRI10_LOCUS41506</name>
</gene>
<protein>
    <recommendedName>
        <fullName evidence="1">F-box domain-containing protein</fullName>
    </recommendedName>
</protein>
<dbReference type="EMBL" id="OZ034820">
    <property type="protein sequence ID" value="CAL1401452.1"/>
    <property type="molecule type" value="Genomic_DNA"/>
</dbReference>
<evidence type="ECO:0000313" key="3">
    <source>
        <dbReference type="Proteomes" id="UP001497516"/>
    </source>
</evidence>
<reference evidence="2 3" key="1">
    <citation type="submission" date="2024-04" db="EMBL/GenBank/DDBJ databases">
        <authorList>
            <person name="Fracassetti M."/>
        </authorList>
    </citation>
    <scope>NUCLEOTIDE SEQUENCE [LARGE SCALE GENOMIC DNA]</scope>
</reference>
<organism evidence="2 3">
    <name type="scientific">Linum trigynum</name>
    <dbReference type="NCBI Taxonomy" id="586398"/>
    <lineage>
        <taxon>Eukaryota</taxon>
        <taxon>Viridiplantae</taxon>
        <taxon>Streptophyta</taxon>
        <taxon>Embryophyta</taxon>
        <taxon>Tracheophyta</taxon>
        <taxon>Spermatophyta</taxon>
        <taxon>Magnoliopsida</taxon>
        <taxon>eudicotyledons</taxon>
        <taxon>Gunneridae</taxon>
        <taxon>Pentapetalae</taxon>
        <taxon>rosids</taxon>
        <taxon>fabids</taxon>
        <taxon>Malpighiales</taxon>
        <taxon>Linaceae</taxon>
        <taxon>Linum</taxon>
    </lineage>
</organism>
<dbReference type="PANTHER" id="PTHR34223">
    <property type="entry name" value="OS11G0201299 PROTEIN"/>
    <property type="match status" value="1"/>
</dbReference>
<sequence>MVKRRCNCGLRKAGKRRRKVEDTSSTTDRLSHLPEPIIYHILSFLDTKSAVRTSKLSRSWSRVWKHVPVLDLRSSALRGLVRLEKFVCKVLSLRYDLNVRKVSYIDDVGYGFQRHESMMVRVIKYAFSHRVQHLVVDTGYDSNHDDTHRFSFLFGPIKNCDHLETLELGSVTLDSGFGYSGFRMLTTLNVRACMLDTDQGDDLDLFCNFPYLRNLILSDCFLPCTKSEGNLRVCGPELDNLELNAMDQFKIEIFTPKLTYLNVRQDLDSLGFSKLTLPSLDHADIGMLKVPGYDSDKFKAQMQQNLTSLFHGVHNARSLKLHGCSVEIVDDVCEFLKQQPPPFKRLECLIVGSDSLPKELIDCFFKGSSCQEPSIVYDLKVVVDNFATVSDFG</sequence>
<accession>A0AAV2FU26</accession>
<dbReference type="Proteomes" id="UP001497516">
    <property type="component" value="Chromosome 7"/>
</dbReference>
<evidence type="ECO:0000259" key="1">
    <source>
        <dbReference type="PROSITE" id="PS50181"/>
    </source>
</evidence>
<name>A0AAV2FU26_9ROSI</name>
<dbReference type="SMART" id="SM00256">
    <property type="entry name" value="FBOX"/>
    <property type="match status" value="1"/>
</dbReference>
<dbReference type="PANTHER" id="PTHR34223:SF51">
    <property type="entry name" value="OS06G0556300 PROTEIN"/>
    <property type="match status" value="1"/>
</dbReference>
<dbReference type="Pfam" id="PF00646">
    <property type="entry name" value="F-box"/>
    <property type="match status" value="1"/>
</dbReference>
<dbReference type="InterPro" id="IPR032675">
    <property type="entry name" value="LRR_dom_sf"/>
</dbReference>
<dbReference type="AlphaFoldDB" id="A0AAV2FU26"/>
<dbReference type="Gene3D" id="1.20.1280.50">
    <property type="match status" value="1"/>
</dbReference>
<feature type="domain" description="F-box" evidence="1">
    <location>
        <begin position="27"/>
        <end position="80"/>
    </location>
</feature>
<dbReference type="Gene3D" id="3.80.10.10">
    <property type="entry name" value="Ribonuclease Inhibitor"/>
    <property type="match status" value="1"/>
</dbReference>
<dbReference type="CDD" id="cd22160">
    <property type="entry name" value="F-box_AtFBL13-like"/>
    <property type="match status" value="1"/>
</dbReference>
<dbReference type="InterPro" id="IPR053197">
    <property type="entry name" value="F-box_SCFL_complex_component"/>
</dbReference>